<feature type="transmembrane region" description="Helical" evidence="6">
    <location>
        <begin position="159"/>
        <end position="177"/>
    </location>
</feature>
<name>A0ABS0AF43_9GAMM</name>
<keyword evidence="9" id="KW-1185">Reference proteome</keyword>
<keyword evidence="3 6" id="KW-0812">Transmembrane</keyword>
<keyword evidence="4 6" id="KW-1133">Transmembrane helix</keyword>
<feature type="transmembrane region" description="Helical" evidence="6">
    <location>
        <begin position="246"/>
        <end position="268"/>
    </location>
</feature>
<dbReference type="PANTHER" id="PTHR32322">
    <property type="entry name" value="INNER MEMBRANE TRANSPORTER"/>
    <property type="match status" value="1"/>
</dbReference>
<dbReference type="InterPro" id="IPR037185">
    <property type="entry name" value="EmrE-like"/>
</dbReference>
<dbReference type="RefSeq" id="WP_194855598.1">
    <property type="nucleotide sequence ID" value="NZ_ARXR01000007.1"/>
</dbReference>
<feature type="domain" description="EamA" evidence="7">
    <location>
        <begin position="158"/>
        <end position="292"/>
    </location>
</feature>
<evidence type="ECO:0000259" key="7">
    <source>
        <dbReference type="Pfam" id="PF00892"/>
    </source>
</evidence>
<protein>
    <recommendedName>
        <fullName evidence="7">EamA domain-containing protein</fullName>
    </recommendedName>
</protein>
<evidence type="ECO:0000313" key="8">
    <source>
        <dbReference type="EMBL" id="MBF5052695.1"/>
    </source>
</evidence>
<proteinExistence type="inferred from homology"/>
<dbReference type="SUPFAM" id="SSF103481">
    <property type="entry name" value="Multidrug resistance efflux transporter EmrE"/>
    <property type="match status" value="2"/>
</dbReference>
<gene>
    <name evidence="8" type="ORF">ISO4_01297</name>
</gene>
<feature type="transmembrane region" description="Helical" evidence="6">
    <location>
        <begin position="220"/>
        <end position="239"/>
    </location>
</feature>
<organism evidence="8 9">
    <name type="scientific">Alloalcanivorax venustensis ISO4</name>
    <dbReference type="NCBI Taxonomy" id="1177184"/>
    <lineage>
        <taxon>Bacteria</taxon>
        <taxon>Pseudomonadati</taxon>
        <taxon>Pseudomonadota</taxon>
        <taxon>Gammaproteobacteria</taxon>
        <taxon>Oceanospirillales</taxon>
        <taxon>Alcanivoracaceae</taxon>
        <taxon>Alloalcanivorax</taxon>
    </lineage>
</organism>
<accession>A0ABS0AF43</accession>
<feature type="transmembrane region" description="Helical" evidence="6">
    <location>
        <begin position="122"/>
        <end position="143"/>
    </location>
</feature>
<comment type="subcellular location">
    <subcellularLocation>
        <location evidence="1">Membrane</location>
        <topology evidence="1">Multi-pass membrane protein</topology>
    </subcellularLocation>
</comment>
<evidence type="ECO:0000313" key="9">
    <source>
        <dbReference type="Proteomes" id="UP000644441"/>
    </source>
</evidence>
<evidence type="ECO:0000256" key="4">
    <source>
        <dbReference type="ARBA" id="ARBA00022989"/>
    </source>
</evidence>
<evidence type="ECO:0000256" key="2">
    <source>
        <dbReference type="ARBA" id="ARBA00007362"/>
    </source>
</evidence>
<dbReference type="InterPro" id="IPR000620">
    <property type="entry name" value="EamA_dom"/>
</dbReference>
<keyword evidence="5 6" id="KW-0472">Membrane</keyword>
<dbReference type="EMBL" id="ARXR01000007">
    <property type="protein sequence ID" value="MBF5052695.1"/>
    <property type="molecule type" value="Genomic_DNA"/>
</dbReference>
<evidence type="ECO:0000256" key="6">
    <source>
        <dbReference type="SAM" id="Phobius"/>
    </source>
</evidence>
<reference evidence="8 9" key="1">
    <citation type="submission" date="2012-09" db="EMBL/GenBank/DDBJ databases">
        <title>Genome Sequence of alkane-degrading Bacterium Alcanivorax venustensis ISO4.</title>
        <authorList>
            <person name="Lai Q."/>
            <person name="Shao Z."/>
        </authorList>
    </citation>
    <scope>NUCLEOTIDE SEQUENCE [LARGE SCALE GENOMIC DNA]</scope>
    <source>
        <strain evidence="8 9">ISO4</strain>
    </source>
</reference>
<evidence type="ECO:0000256" key="1">
    <source>
        <dbReference type="ARBA" id="ARBA00004141"/>
    </source>
</evidence>
<dbReference type="InterPro" id="IPR050638">
    <property type="entry name" value="AA-Vitamin_Transporters"/>
</dbReference>
<comment type="similarity">
    <text evidence="2">Belongs to the EamA transporter family.</text>
</comment>
<sequence>MNTLVAYLIVIAVWATTPLGIKWSGEALPAFAAAGSRMAIAAVLGLLWLAARRQGLPLHRRALSSYAAALPGIFGAMGCSYMAARDLPSGLISVVFGLAPLISGVMMQWLPGGTRLNGWHWLACLLGLAGLALVFGDSFALLFQDGAALVGDEARRGRGLLWILSAVTLFAASGIVVQRVGAGLAPMQQTVGGLLFSLPLYALAMWLSGQGFDYSGDQRGLGAIVYLAVFGSLLGFYCYFQVLARLPAATVALVTLITPVLALMLGAALNDELLGARVLAGAAVIVAALGLYLLGDRRVRRGVVSTAAGDG</sequence>
<dbReference type="Pfam" id="PF00892">
    <property type="entry name" value="EamA"/>
    <property type="match status" value="2"/>
</dbReference>
<feature type="transmembrane region" description="Helical" evidence="6">
    <location>
        <begin position="30"/>
        <end position="51"/>
    </location>
</feature>
<feature type="transmembrane region" description="Helical" evidence="6">
    <location>
        <begin position="90"/>
        <end position="110"/>
    </location>
</feature>
<feature type="transmembrane region" description="Helical" evidence="6">
    <location>
        <begin position="189"/>
        <end position="208"/>
    </location>
</feature>
<evidence type="ECO:0000256" key="5">
    <source>
        <dbReference type="ARBA" id="ARBA00023136"/>
    </source>
</evidence>
<comment type="caution">
    <text evidence="8">The sequence shown here is derived from an EMBL/GenBank/DDBJ whole genome shotgun (WGS) entry which is preliminary data.</text>
</comment>
<evidence type="ECO:0000256" key="3">
    <source>
        <dbReference type="ARBA" id="ARBA00022692"/>
    </source>
</evidence>
<feature type="transmembrane region" description="Helical" evidence="6">
    <location>
        <begin position="63"/>
        <end position="84"/>
    </location>
</feature>
<feature type="domain" description="EamA" evidence="7">
    <location>
        <begin position="6"/>
        <end position="135"/>
    </location>
</feature>
<dbReference type="PANTHER" id="PTHR32322:SF2">
    <property type="entry name" value="EAMA DOMAIN-CONTAINING PROTEIN"/>
    <property type="match status" value="1"/>
</dbReference>
<feature type="transmembrane region" description="Helical" evidence="6">
    <location>
        <begin position="274"/>
        <end position="294"/>
    </location>
</feature>
<dbReference type="Proteomes" id="UP000644441">
    <property type="component" value="Unassembled WGS sequence"/>
</dbReference>